<dbReference type="Pfam" id="PF13041">
    <property type="entry name" value="PPR_2"/>
    <property type="match status" value="2"/>
</dbReference>
<feature type="repeat" description="PPR" evidence="3">
    <location>
        <begin position="534"/>
        <end position="568"/>
    </location>
</feature>
<dbReference type="InterPro" id="IPR011990">
    <property type="entry name" value="TPR-like_helical_dom_sf"/>
</dbReference>
<proteinExistence type="inferred from homology"/>
<evidence type="ECO:0000256" key="3">
    <source>
        <dbReference type="PROSITE-ProRule" id="PRU00708"/>
    </source>
</evidence>
<dbReference type="InterPro" id="IPR002885">
    <property type="entry name" value="PPR_rpt"/>
</dbReference>
<dbReference type="PROSITE" id="PS51375">
    <property type="entry name" value="PPR"/>
    <property type="match status" value="8"/>
</dbReference>
<dbReference type="STRING" id="3088.A0A383VJA0"/>
<reference evidence="5 6" key="1">
    <citation type="submission" date="2016-10" db="EMBL/GenBank/DDBJ databases">
        <authorList>
            <person name="Cai Z."/>
        </authorList>
    </citation>
    <scope>NUCLEOTIDE SEQUENCE [LARGE SCALE GENOMIC DNA]</scope>
</reference>
<comment type="similarity">
    <text evidence="1">Belongs to the PPR family. P subfamily.</text>
</comment>
<dbReference type="Pfam" id="PF01535">
    <property type="entry name" value="PPR"/>
    <property type="match status" value="1"/>
</dbReference>
<dbReference type="Gene3D" id="1.25.40.10">
    <property type="entry name" value="Tetratricopeptide repeat domain"/>
    <property type="match status" value="3"/>
</dbReference>
<evidence type="ECO:0000256" key="1">
    <source>
        <dbReference type="ARBA" id="ARBA00007626"/>
    </source>
</evidence>
<dbReference type="InterPro" id="IPR036915">
    <property type="entry name" value="Cyclin-like_sf"/>
</dbReference>
<feature type="repeat" description="PPR" evidence="3">
    <location>
        <begin position="289"/>
        <end position="323"/>
    </location>
</feature>
<evidence type="ECO:0000256" key="4">
    <source>
        <dbReference type="SAM" id="MobiDB-lite"/>
    </source>
</evidence>
<dbReference type="SUPFAM" id="SSF47954">
    <property type="entry name" value="Cyclin-like"/>
    <property type="match status" value="2"/>
</dbReference>
<keyword evidence="2" id="KW-0677">Repeat</keyword>
<dbReference type="NCBIfam" id="TIGR00756">
    <property type="entry name" value="PPR"/>
    <property type="match status" value="8"/>
</dbReference>
<keyword evidence="6" id="KW-1185">Reference proteome</keyword>
<feature type="repeat" description="PPR" evidence="3">
    <location>
        <begin position="499"/>
        <end position="533"/>
    </location>
</feature>
<dbReference type="CDD" id="cd20529">
    <property type="entry name" value="CYCLIN_CCNJ-like_rpt2"/>
    <property type="match status" value="1"/>
</dbReference>
<feature type="repeat" description="PPR" evidence="3">
    <location>
        <begin position="429"/>
        <end position="463"/>
    </location>
</feature>
<dbReference type="Proteomes" id="UP000256970">
    <property type="component" value="Unassembled WGS sequence"/>
</dbReference>
<name>A0A383VJA0_TETOB</name>
<dbReference type="Pfam" id="PF13812">
    <property type="entry name" value="PPR_3"/>
    <property type="match status" value="1"/>
</dbReference>
<feature type="repeat" description="PPR" evidence="3">
    <location>
        <begin position="359"/>
        <end position="393"/>
    </location>
</feature>
<feature type="region of interest" description="Disordered" evidence="4">
    <location>
        <begin position="149"/>
        <end position="202"/>
    </location>
</feature>
<dbReference type="Gene3D" id="1.10.472.10">
    <property type="entry name" value="Cyclin-like"/>
    <property type="match status" value="2"/>
</dbReference>
<dbReference type="PANTHER" id="PTHR46128:SF329">
    <property type="entry name" value="MITOCHONDRIAL GROUP I INTRON SPLICING FACTOR DMR1"/>
    <property type="match status" value="1"/>
</dbReference>
<dbReference type="InterPro" id="IPR050872">
    <property type="entry name" value="PPR_P_subfamily"/>
</dbReference>
<dbReference type="AlphaFoldDB" id="A0A383VJA0"/>
<feature type="compositionally biased region" description="Low complexity" evidence="4">
    <location>
        <begin position="181"/>
        <end position="193"/>
    </location>
</feature>
<dbReference type="CDD" id="cd00043">
    <property type="entry name" value="CYCLIN_SF"/>
    <property type="match status" value="1"/>
</dbReference>
<evidence type="ECO:0000313" key="5">
    <source>
        <dbReference type="EMBL" id="SZX64812.1"/>
    </source>
</evidence>
<evidence type="ECO:0000256" key="2">
    <source>
        <dbReference type="ARBA" id="ARBA00022737"/>
    </source>
</evidence>
<gene>
    <name evidence="5" type="ORF">BQ4739_LOCUS5301</name>
</gene>
<sequence>MWPSTVVDQSGLHVSMPMYTAQPYAAAPGDMYAHAAAAAGFEGWAVAQQQHQAYVTLNRGMGHPTHMLQPHLAAAHGMGHPMLAQPQHHVMPGTHIGMVQQPQNAAAAAAPGLMMTWAPQHVMPNMRPPTNGINSSHMVSQDMVAKPNWPASGCGGRGSNGYSSGSGRGMHTRQGSGGSGSNMLGGQQQQFFGNSGGRGRGRRNIVFNTKPGDFSDAAVEEFAWAVRRSPAGEALDRQMLSDGLLNLDSRGLAALLKELARGRHGRRARELFDFLRALPPDHQLSQLCDVFTYTAMVSLCVDQHELSRAFELVSEMRQRNVERNVHTYTALMNVAIKCGQLQKALEVYGELLREGCSPNVVTYNTLIDVHGKTGQWAEALKVIDAMNANNTKPVTRTYNTLMIACNTSGQWQKALDVYSEMVRMGHAPNTTTYNALISAHSKAGRLEKVMEVYQEMLRTGCERSVITYSALISACEKAGQWQLALNLFAEMLQERCVPNVITYNSLITACAQGAQWGKAAEVFEQMQNSGCKPDVVTYTALVSAYERGGQWMKALEAFQKMQEQTCNADAILYNTLLDVLWDTGVAWAQQKAGQLFRQAVEEGHFRQLPYPPPQQQQAAAAPASSEGLGAAAAAAPGSKPEPSSPSAASAASGGSPTAGSAAGSAAAAASASKLELGLQGVSPGVAMLMLHCWFADLRDCVLQQQQQQQALPDRVVVSTGRSRQRDHVSSILRDSTTALLASWDSPFAAQGSEHSSSSKLEASGAAVSQWLQQENVQKLLKPFASSAYTGKGSSAGSKAELAEETLLEKRCRDSIAAVKQFENTHNLSVQSMGVGYTAARAGLVSLLLEAGSKLKIRDDVAHDAVLLMDRAMSASMKVQEDGLTCLAAACLATTISSAGLQTPAPSLIDICAALGCCSSSEAAELQQQLQQALKSDTSATSALRCLKLYLERLGFAFQADGSCSSTQAAIADTIRLISRAAMESEFLNYRPTITAAAVLYCERLQQGLLPFWPSSLAGLTGYSNALTPELAAAINGAQRLIKQMAGARRAAAAAAVAAEVAVVAEPDAAAVAVVGVACGAADVEVAVADAAEEEVTAKLAAVSVKDGQAAAAAAAVAVKASAST</sequence>
<protein>
    <submittedName>
        <fullName evidence="5">Uncharacterized protein</fullName>
    </submittedName>
</protein>
<feature type="repeat" description="PPR" evidence="3">
    <location>
        <begin position="324"/>
        <end position="358"/>
    </location>
</feature>
<feature type="repeat" description="PPR" evidence="3">
    <location>
        <begin position="394"/>
        <end position="428"/>
    </location>
</feature>
<feature type="repeat" description="PPR" evidence="3">
    <location>
        <begin position="464"/>
        <end position="498"/>
    </location>
</feature>
<evidence type="ECO:0000313" key="6">
    <source>
        <dbReference type="Proteomes" id="UP000256970"/>
    </source>
</evidence>
<dbReference type="SUPFAM" id="SSF48452">
    <property type="entry name" value="TPR-like"/>
    <property type="match status" value="1"/>
</dbReference>
<dbReference type="PANTHER" id="PTHR46128">
    <property type="entry name" value="MITOCHONDRIAL GROUP I INTRON SPLICING FACTOR CCM1"/>
    <property type="match status" value="1"/>
</dbReference>
<accession>A0A383VJA0</accession>
<dbReference type="EMBL" id="FNXT01000469">
    <property type="protein sequence ID" value="SZX64812.1"/>
    <property type="molecule type" value="Genomic_DNA"/>
</dbReference>
<feature type="compositionally biased region" description="Low complexity" evidence="4">
    <location>
        <begin position="615"/>
        <end position="661"/>
    </location>
</feature>
<feature type="region of interest" description="Disordered" evidence="4">
    <location>
        <begin position="606"/>
        <end position="661"/>
    </location>
</feature>
<feature type="compositionally biased region" description="Gly residues" evidence="4">
    <location>
        <begin position="153"/>
        <end position="168"/>
    </location>
</feature>
<organism evidence="5 6">
    <name type="scientific">Tetradesmus obliquus</name>
    <name type="common">Green alga</name>
    <name type="synonym">Acutodesmus obliquus</name>
    <dbReference type="NCBI Taxonomy" id="3088"/>
    <lineage>
        <taxon>Eukaryota</taxon>
        <taxon>Viridiplantae</taxon>
        <taxon>Chlorophyta</taxon>
        <taxon>core chlorophytes</taxon>
        <taxon>Chlorophyceae</taxon>
        <taxon>CS clade</taxon>
        <taxon>Sphaeropleales</taxon>
        <taxon>Scenedesmaceae</taxon>
        <taxon>Tetradesmus</taxon>
    </lineage>
</organism>